<comment type="caution">
    <text evidence="2">The sequence shown here is derived from an EMBL/GenBank/DDBJ whole genome shotgun (WGS) entry which is preliminary data.</text>
</comment>
<proteinExistence type="predicted"/>
<accession>A0A498H1C6</accession>
<dbReference type="Pfam" id="PF01841">
    <property type="entry name" value="Transglut_core"/>
    <property type="match status" value="1"/>
</dbReference>
<reference evidence="2 3" key="1">
    <citation type="journal article" date="2015" name="Int. J. Syst. Evol. Microbiol.">
        <title>Methanoculleus taiwanensis sp. nov., a methanogen isolated from deep marine sediment at the deformation front area near Taiwan.</title>
        <authorList>
            <person name="Weng C.Y."/>
            <person name="Chen S.C."/>
            <person name="Lai M.C."/>
            <person name="Wu S.Y."/>
            <person name="Lin S."/>
            <person name="Yang T.F."/>
            <person name="Chen P.C."/>
        </authorList>
    </citation>
    <scope>NUCLEOTIDE SEQUENCE [LARGE SCALE GENOMIC DNA]</scope>
    <source>
        <strain evidence="2 3">CYW4</strain>
    </source>
</reference>
<evidence type="ECO:0000313" key="3">
    <source>
        <dbReference type="Proteomes" id="UP000290932"/>
    </source>
</evidence>
<evidence type="ECO:0000259" key="1">
    <source>
        <dbReference type="Pfam" id="PF01841"/>
    </source>
</evidence>
<dbReference type="SUPFAM" id="SSF54001">
    <property type="entry name" value="Cysteine proteinases"/>
    <property type="match status" value="1"/>
</dbReference>
<dbReference type="InterPro" id="IPR038765">
    <property type="entry name" value="Papain-like_cys_pep_sf"/>
</dbReference>
<dbReference type="EMBL" id="LHQS01000002">
    <property type="protein sequence ID" value="RXE55656.1"/>
    <property type="molecule type" value="Genomic_DNA"/>
</dbReference>
<evidence type="ECO:0000313" key="2">
    <source>
        <dbReference type="EMBL" id="RXE55656.1"/>
    </source>
</evidence>
<keyword evidence="3" id="KW-1185">Reference proteome</keyword>
<gene>
    <name evidence="2" type="ORF">ABH15_05265</name>
</gene>
<protein>
    <recommendedName>
        <fullName evidence="1">Transglutaminase-like domain-containing protein</fullName>
    </recommendedName>
</protein>
<dbReference type="Gene3D" id="3.10.620.30">
    <property type="match status" value="1"/>
</dbReference>
<name>A0A498H1C6_9EURY</name>
<dbReference type="InterPro" id="IPR002931">
    <property type="entry name" value="Transglutaminase-like"/>
</dbReference>
<dbReference type="Proteomes" id="UP000290932">
    <property type="component" value="Unassembled WGS sequence"/>
</dbReference>
<feature type="domain" description="Transglutaminase-like" evidence="1">
    <location>
        <begin position="52"/>
        <end position="144"/>
    </location>
</feature>
<sequence>MIVSLLSAILLISLITPQGVLICPSIGLENAGSPPDATVPTAIAAVATPGAPPDEIIRRVETETRRYIDGRPRLFPVGIDTTLKNRIGDCTDLALLRVEILNENGVKARPVHGIMIWDTKRFKSAALHLEFRETAVAIHDWVEIDGGRTLGAYEGRDEIRCVKIGDGVCLQPIFQLIGYL</sequence>
<dbReference type="AlphaFoldDB" id="A0A498H1C6"/>
<dbReference type="OrthoDB" id="107019at2157"/>
<organism evidence="2 3">
    <name type="scientific">Methanoculleus taiwanensis</name>
    <dbReference type="NCBI Taxonomy" id="1550565"/>
    <lineage>
        <taxon>Archaea</taxon>
        <taxon>Methanobacteriati</taxon>
        <taxon>Methanobacteriota</taxon>
        <taxon>Stenosarchaea group</taxon>
        <taxon>Methanomicrobia</taxon>
        <taxon>Methanomicrobiales</taxon>
        <taxon>Methanomicrobiaceae</taxon>
        <taxon>Methanoculleus</taxon>
    </lineage>
</organism>